<proteinExistence type="predicted"/>
<dbReference type="PANTHER" id="PTHR46825:SF8">
    <property type="entry name" value="BETA-LACTAMASE-RELATED"/>
    <property type="match status" value="1"/>
</dbReference>
<dbReference type="GO" id="GO:0016787">
    <property type="term" value="F:hydrolase activity"/>
    <property type="evidence" value="ECO:0007669"/>
    <property type="project" value="UniProtKB-KW"/>
</dbReference>
<evidence type="ECO:0000259" key="1">
    <source>
        <dbReference type="Pfam" id="PF00144"/>
    </source>
</evidence>
<keyword evidence="3" id="KW-1185">Reference proteome</keyword>
<organism evidence="2 3">
    <name type="scientific">Pyxidicoccus parkwayensis</name>
    <dbReference type="NCBI Taxonomy" id="2813578"/>
    <lineage>
        <taxon>Bacteria</taxon>
        <taxon>Pseudomonadati</taxon>
        <taxon>Myxococcota</taxon>
        <taxon>Myxococcia</taxon>
        <taxon>Myxococcales</taxon>
        <taxon>Cystobacterineae</taxon>
        <taxon>Myxococcaceae</taxon>
        <taxon>Pyxidicoccus</taxon>
    </lineage>
</organism>
<dbReference type="Gene3D" id="3.40.710.10">
    <property type="entry name" value="DD-peptidase/beta-lactamase superfamily"/>
    <property type="match status" value="1"/>
</dbReference>
<dbReference type="InterPro" id="IPR001466">
    <property type="entry name" value="Beta-lactam-related"/>
</dbReference>
<feature type="domain" description="Beta-lactamase-related" evidence="1">
    <location>
        <begin position="19"/>
        <end position="328"/>
    </location>
</feature>
<reference evidence="2 3" key="1">
    <citation type="submission" date="2021-02" db="EMBL/GenBank/DDBJ databases">
        <title>De Novo genome assembly of isolated myxobacteria.</title>
        <authorList>
            <person name="Stevens D.C."/>
        </authorList>
    </citation>
    <scope>NUCLEOTIDE SEQUENCE [LARGE SCALE GENOMIC DNA]</scope>
    <source>
        <strain evidence="3">SCPEA02</strain>
    </source>
</reference>
<dbReference type="InterPro" id="IPR050491">
    <property type="entry name" value="AmpC-like"/>
</dbReference>
<evidence type="ECO:0000313" key="2">
    <source>
        <dbReference type="EMBL" id="QSQ24799.1"/>
    </source>
</evidence>
<keyword evidence="2" id="KW-0378">Hydrolase</keyword>
<dbReference type="PANTHER" id="PTHR46825">
    <property type="entry name" value="D-ALANYL-D-ALANINE-CARBOXYPEPTIDASE/ENDOPEPTIDASE AMPH"/>
    <property type="match status" value="1"/>
</dbReference>
<evidence type="ECO:0000313" key="3">
    <source>
        <dbReference type="Proteomes" id="UP000662747"/>
    </source>
</evidence>
<dbReference type="RefSeq" id="WP_206726360.1">
    <property type="nucleotide sequence ID" value="NZ_CP071090.1"/>
</dbReference>
<name>A0ABX7P2V6_9BACT</name>
<dbReference type="Pfam" id="PF00144">
    <property type="entry name" value="Beta-lactamase"/>
    <property type="match status" value="1"/>
</dbReference>
<protein>
    <submittedName>
        <fullName evidence="2">Serine hydrolase</fullName>
    </submittedName>
</protein>
<dbReference type="SUPFAM" id="SSF56601">
    <property type="entry name" value="beta-lactamase/transpeptidase-like"/>
    <property type="match status" value="1"/>
</dbReference>
<dbReference type="EMBL" id="CP071090">
    <property type="protein sequence ID" value="QSQ24799.1"/>
    <property type="molecule type" value="Genomic_DNA"/>
</dbReference>
<dbReference type="InterPro" id="IPR012338">
    <property type="entry name" value="Beta-lactam/transpept-like"/>
</dbReference>
<accession>A0ABX7P2V6</accession>
<dbReference type="Proteomes" id="UP000662747">
    <property type="component" value="Chromosome"/>
</dbReference>
<gene>
    <name evidence="2" type="ORF">JY651_07610</name>
</gene>
<sequence>MANEAKDPTRLKQLLEQGIRSYLGTDKQIGVSAALSVGGARAFMTSGLADRETKNPVRDDTLFIIGSVQKTFTNTLAAARIVEGKMTLEDQVTRFLPGEVGKEGSVIRQVTPANLGTMTAAMPGANVPGQPAHALYMGQPPTPQLLDFWKTFNPERHIGTSYLYSNVSEVTQGFTTVGAAGIKYMDLFEQDVRGPLGMRSTVVDVNGISPERIAQGYTAAGKKVAFRGVGFNSTASDMLSFLEGNLFRVQSMPLLTYRAMSLAHQPRFQIAPGLSIGMAWYTHEVGQGASVVSKAGGNAGFLAWIGFMPRFQAALVLLTNGHLSTSKAADAGSAPKTLPATGRDILLEAVGIDSASLATFEDPDGGIQPDSEA</sequence>